<sequence>MKDTSIKADKSCPDVGMLKNNVSDVSYHVAQYQTIINELRQEIENLHQKIHDSKNTSSVEEKKGGLKDTNKLTDEEMKHLKKQLIESFNSQMDVRRRMMDIDNTLLAQSIEFDKLNMIISEWETEKAVSAIENDNDCDNNEQDHYKADRDQNMPDQVFQALEDLQFVKDEHERYLEMRSDCETDYKNCKHKTYSVTESLSEKASSGEQRELLHLLTRVYELEIEKLELQSSQLSREHALRCRDLMLLRYDRQRQLCDDIITRQRRLIDAMATGEKSKNDNARKELNELYRIYQQEIQDLNNGRNSDIGQLSIHESLYRPSSSGLRPLGSSGSMLELHQLDLNKHSSSSVSKISYPLPPIGLRRGSQDSEHQLFQRRKRQPFRRGSDEESQLPSLPHPMDSRLRRANSRFSNSSSNSSIADRGSVSTSSPQESSTGESIDLNDYPRHKLNKVEEFEEPLKKRYGILPSLRLRKRQGTSSDSEVLVYNRNKRNELNKGNFSDKKIFDIKQEVNEVRRTKQWNSRKGLGY</sequence>
<proteinExistence type="predicted"/>
<feature type="compositionally biased region" description="Low complexity" evidence="2">
    <location>
        <begin position="407"/>
        <end position="437"/>
    </location>
</feature>
<reference evidence="3 4" key="1">
    <citation type="journal article" date="2022" name="Nat. Ecol. Evol.">
        <title>A masculinizing supergene underlies an exaggerated male reproductive morph in a spider.</title>
        <authorList>
            <person name="Hendrickx F."/>
            <person name="De Corte Z."/>
            <person name="Sonet G."/>
            <person name="Van Belleghem S.M."/>
            <person name="Kostlbacher S."/>
            <person name="Vangestel C."/>
        </authorList>
    </citation>
    <scope>NUCLEOTIDE SEQUENCE [LARGE SCALE GENOMIC DNA]</scope>
    <source>
        <strain evidence="3">W744_W776</strain>
    </source>
</reference>
<name>A0AAV6V3D8_9ARAC</name>
<feature type="region of interest" description="Disordered" evidence="2">
    <location>
        <begin position="346"/>
        <end position="444"/>
    </location>
</feature>
<keyword evidence="1" id="KW-0175">Coiled coil</keyword>
<dbReference type="Proteomes" id="UP000827092">
    <property type="component" value="Unassembled WGS sequence"/>
</dbReference>
<dbReference type="AlphaFoldDB" id="A0AAV6V3D8"/>
<evidence type="ECO:0000256" key="2">
    <source>
        <dbReference type="SAM" id="MobiDB-lite"/>
    </source>
</evidence>
<protein>
    <submittedName>
        <fullName evidence="3">Uncharacterized protein</fullName>
    </submittedName>
</protein>
<evidence type="ECO:0000313" key="3">
    <source>
        <dbReference type="EMBL" id="KAG8190543.1"/>
    </source>
</evidence>
<feature type="coiled-coil region" evidence="1">
    <location>
        <begin position="29"/>
        <end position="56"/>
    </location>
</feature>
<dbReference type="EMBL" id="JAFNEN010000181">
    <property type="protein sequence ID" value="KAG8190543.1"/>
    <property type="molecule type" value="Genomic_DNA"/>
</dbReference>
<organism evidence="3 4">
    <name type="scientific">Oedothorax gibbosus</name>
    <dbReference type="NCBI Taxonomy" id="931172"/>
    <lineage>
        <taxon>Eukaryota</taxon>
        <taxon>Metazoa</taxon>
        <taxon>Ecdysozoa</taxon>
        <taxon>Arthropoda</taxon>
        <taxon>Chelicerata</taxon>
        <taxon>Arachnida</taxon>
        <taxon>Araneae</taxon>
        <taxon>Araneomorphae</taxon>
        <taxon>Entelegynae</taxon>
        <taxon>Araneoidea</taxon>
        <taxon>Linyphiidae</taxon>
        <taxon>Erigoninae</taxon>
        <taxon>Oedothorax</taxon>
    </lineage>
</organism>
<comment type="caution">
    <text evidence="3">The sequence shown here is derived from an EMBL/GenBank/DDBJ whole genome shotgun (WGS) entry which is preliminary data.</text>
</comment>
<evidence type="ECO:0000313" key="4">
    <source>
        <dbReference type="Proteomes" id="UP000827092"/>
    </source>
</evidence>
<gene>
    <name evidence="3" type="ORF">JTE90_004118</name>
</gene>
<accession>A0AAV6V3D8</accession>
<keyword evidence="4" id="KW-1185">Reference proteome</keyword>
<evidence type="ECO:0000256" key="1">
    <source>
        <dbReference type="SAM" id="Coils"/>
    </source>
</evidence>